<organism evidence="1 2">
    <name type="scientific">Mycolicibacterium farcinogenes</name>
    <name type="common">Mycobacterium farcinogenes</name>
    <dbReference type="NCBI Taxonomy" id="1802"/>
    <lineage>
        <taxon>Bacteria</taxon>
        <taxon>Bacillati</taxon>
        <taxon>Actinomycetota</taxon>
        <taxon>Actinomycetes</taxon>
        <taxon>Mycobacteriales</taxon>
        <taxon>Mycobacteriaceae</taxon>
        <taxon>Mycolicibacterium</taxon>
    </lineage>
</organism>
<evidence type="ECO:0000313" key="2">
    <source>
        <dbReference type="Proteomes" id="UP000825598"/>
    </source>
</evidence>
<evidence type="ECO:0000313" key="1">
    <source>
        <dbReference type="EMBL" id="QZH69400.1"/>
    </source>
</evidence>
<proteinExistence type="predicted"/>
<keyword evidence="1" id="KW-0614">Plasmid</keyword>
<gene>
    <name evidence="1" type="ORF">K6L26_30860</name>
</gene>
<accession>A0ACD1FR61</accession>
<geneLocation type="plasmid" evidence="1 2">
    <name>unnamed1</name>
</geneLocation>
<reference evidence="1" key="1">
    <citation type="submission" date="2021-07" db="EMBL/GenBank/DDBJ databases">
        <title>Complete Genome Sequences of Mycobacterium farcinogenes Isolated from Clinical Specimens from Patients in Thailand.</title>
        <authorList>
            <person name="Sodsai P."/>
        </authorList>
    </citation>
    <scope>NUCLEOTIDE SEQUENCE</scope>
    <source>
        <strain evidence="1">BKK/CU-MFGFA-001</strain>
    </source>
</reference>
<name>A0ACD1FR61_MYCFR</name>
<sequence length="132" mass="15330">MNTPFSVRLNRLFEGVYPPGRGPHTATEVIETLRMHGYQMSRPYMSQLRSGSRTNPSSRTIEALAGFFRVDPRYFTDDDFYSRVDFDLMWLATRHDEQISRIVAGAAELSPTARHMISRHVEELRRKDHLDS</sequence>
<dbReference type="Proteomes" id="UP000825598">
    <property type="component" value="Plasmid unnamed1"/>
</dbReference>
<dbReference type="EMBL" id="CP081674">
    <property type="protein sequence ID" value="QZH69400.1"/>
    <property type="molecule type" value="Genomic_DNA"/>
</dbReference>
<protein>
    <submittedName>
        <fullName evidence="1">Transcriptional regulator</fullName>
    </submittedName>
</protein>
<keyword evidence="2" id="KW-1185">Reference proteome</keyword>